<reference evidence="1" key="1">
    <citation type="submission" date="2021-06" db="EMBL/GenBank/DDBJ databases">
        <authorList>
            <person name="Kallberg Y."/>
            <person name="Tangrot J."/>
            <person name="Rosling A."/>
        </authorList>
    </citation>
    <scope>NUCLEOTIDE SEQUENCE</scope>
    <source>
        <strain evidence="1">MA453B</strain>
    </source>
</reference>
<organism evidence="1 2">
    <name type="scientific">Dentiscutata erythropus</name>
    <dbReference type="NCBI Taxonomy" id="1348616"/>
    <lineage>
        <taxon>Eukaryota</taxon>
        <taxon>Fungi</taxon>
        <taxon>Fungi incertae sedis</taxon>
        <taxon>Mucoromycota</taxon>
        <taxon>Glomeromycotina</taxon>
        <taxon>Glomeromycetes</taxon>
        <taxon>Diversisporales</taxon>
        <taxon>Gigasporaceae</taxon>
        <taxon>Dentiscutata</taxon>
    </lineage>
</organism>
<sequence length="59" mass="7179">ALLKLLLIWKSQLKIALNQYNKLQHQILHYMEQLFSELIQKYLTFEDVPEEFIPEEFVT</sequence>
<keyword evidence="2" id="KW-1185">Reference proteome</keyword>
<evidence type="ECO:0000313" key="1">
    <source>
        <dbReference type="EMBL" id="CAG8818193.1"/>
    </source>
</evidence>
<comment type="caution">
    <text evidence="1">The sequence shown here is derived from an EMBL/GenBank/DDBJ whole genome shotgun (WGS) entry which is preliminary data.</text>
</comment>
<dbReference type="EMBL" id="CAJVPY010056219">
    <property type="protein sequence ID" value="CAG8818193.1"/>
    <property type="molecule type" value="Genomic_DNA"/>
</dbReference>
<dbReference type="Proteomes" id="UP000789405">
    <property type="component" value="Unassembled WGS sequence"/>
</dbReference>
<dbReference type="AlphaFoldDB" id="A0A9N9KAC2"/>
<protein>
    <submittedName>
        <fullName evidence="1">21678_t:CDS:1</fullName>
    </submittedName>
</protein>
<gene>
    <name evidence="1" type="ORF">DERYTH_LOCUS26578</name>
</gene>
<feature type="non-terminal residue" evidence="1">
    <location>
        <position position="59"/>
    </location>
</feature>
<evidence type="ECO:0000313" key="2">
    <source>
        <dbReference type="Proteomes" id="UP000789405"/>
    </source>
</evidence>
<proteinExistence type="predicted"/>
<accession>A0A9N9KAC2</accession>
<name>A0A9N9KAC2_9GLOM</name>